<comment type="subcellular location">
    <subcellularLocation>
        <location evidence="1">Membrane</location>
        <topology evidence="1">Multi-pass membrane protein</topology>
    </subcellularLocation>
</comment>
<dbReference type="Proteomes" id="UP000624404">
    <property type="component" value="Unassembled WGS sequence"/>
</dbReference>
<feature type="transmembrane region" description="Helical" evidence="6">
    <location>
        <begin position="95"/>
        <end position="121"/>
    </location>
</feature>
<feature type="transmembrane region" description="Helical" evidence="6">
    <location>
        <begin position="172"/>
        <end position="192"/>
    </location>
</feature>
<evidence type="ECO:0000313" key="8">
    <source>
        <dbReference type="EMBL" id="CAD6446043.1"/>
    </source>
</evidence>
<gene>
    <name evidence="8" type="ORF">SCLTRI_LOCUS5758</name>
</gene>
<feature type="transmembrane region" description="Helical" evidence="6">
    <location>
        <begin position="55"/>
        <end position="75"/>
    </location>
</feature>
<evidence type="ECO:0000256" key="1">
    <source>
        <dbReference type="ARBA" id="ARBA00004141"/>
    </source>
</evidence>
<organism evidence="8 9">
    <name type="scientific">Sclerotinia trifoliorum</name>
    <dbReference type="NCBI Taxonomy" id="28548"/>
    <lineage>
        <taxon>Eukaryota</taxon>
        <taxon>Fungi</taxon>
        <taxon>Dikarya</taxon>
        <taxon>Ascomycota</taxon>
        <taxon>Pezizomycotina</taxon>
        <taxon>Leotiomycetes</taxon>
        <taxon>Helotiales</taxon>
        <taxon>Sclerotiniaceae</taxon>
        <taxon>Sclerotinia</taxon>
    </lineage>
</organism>
<reference evidence="8" key="1">
    <citation type="submission" date="2020-10" db="EMBL/GenBank/DDBJ databases">
        <authorList>
            <person name="Kusch S."/>
        </authorList>
    </citation>
    <scope>NUCLEOTIDE SEQUENCE</scope>
    <source>
        <strain evidence="8">SwB9</strain>
    </source>
</reference>
<name>A0A8H2VX79_9HELO</name>
<dbReference type="AlphaFoldDB" id="A0A8H2VX79"/>
<sequence length="300" mass="33456">MGTHAAELDFDDNSRGILWLLIGQFIIAVAIGIRKCAVAIFLIRIVTKTLHKILLYFWILSILFLSFLLAIAVFVQCTPLESFWDSRIEGTCTLSLIVIAKVMCSWSAAMDFFLAVFPRAVIWGINMKRKENITICVSLSLGIIAGICGVVRTTTLDSLGETDDYLYAVSDSVMWTMSQRCATIICVIISTLRPLYNRLTGRSSADGPYQNYGCDNRKSFGGNGAGGEYNMKSVKRGKKDPTLYDMEITRGGPDTNSDSDTHILSQWLHDQKMQALAAYARFRLLMKMSKARLVVNNTSR</sequence>
<keyword evidence="2 6" id="KW-0812">Transmembrane</keyword>
<dbReference type="InterPro" id="IPR049326">
    <property type="entry name" value="Rhodopsin_dom_fungi"/>
</dbReference>
<dbReference type="Pfam" id="PF20684">
    <property type="entry name" value="Fung_rhodopsin"/>
    <property type="match status" value="1"/>
</dbReference>
<feature type="domain" description="Rhodopsin" evidence="7">
    <location>
        <begin position="1"/>
        <end position="197"/>
    </location>
</feature>
<evidence type="ECO:0000256" key="4">
    <source>
        <dbReference type="ARBA" id="ARBA00023136"/>
    </source>
</evidence>
<keyword evidence="9" id="KW-1185">Reference proteome</keyword>
<proteinExistence type="inferred from homology"/>
<protein>
    <submittedName>
        <fullName evidence="8">12f2fe9d-2b1d-4ace-a64e-12429fad1989</fullName>
    </submittedName>
</protein>
<dbReference type="PANTHER" id="PTHR33048:SF93">
    <property type="entry name" value="INTEGRAL MEMBRANE PROTEIN"/>
    <property type="match status" value="1"/>
</dbReference>
<comment type="similarity">
    <text evidence="5">Belongs to the SAT4 family.</text>
</comment>
<dbReference type="InterPro" id="IPR052337">
    <property type="entry name" value="SAT4-like"/>
</dbReference>
<evidence type="ECO:0000256" key="3">
    <source>
        <dbReference type="ARBA" id="ARBA00022989"/>
    </source>
</evidence>
<evidence type="ECO:0000256" key="2">
    <source>
        <dbReference type="ARBA" id="ARBA00022692"/>
    </source>
</evidence>
<evidence type="ECO:0000259" key="7">
    <source>
        <dbReference type="Pfam" id="PF20684"/>
    </source>
</evidence>
<dbReference type="GO" id="GO:0016020">
    <property type="term" value="C:membrane"/>
    <property type="evidence" value="ECO:0007669"/>
    <property type="project" value="UniProtKB-SubCell"/>
</dbReference>
<evidence type="ECO:0000313" key="9">
    <source>
        <dbReference type="Proteomes" id="UP000624404"/>
    </source>
</evidence>
<evidence type="ECO:0000256" key="6">
    <source>
        <dbReference type="SAM" id="Phobius"/>
    </source>
</evidence>
<accession>A0A8H2VX79</accession>
<evidence type="ECO:0000256" key="5">
    <source>
        <dbReference type="ARBA" id="ARBA00038359"/>
    </source>
</evidence>
<dbReference type="EMBL" id="CAJHIA010000017">
    <property type="protein sequence ID" value="CAD6446043.1"/>
    <property type="molecule type" value="Genomic_DNA"/>
</dbReference>
<comment type="caution">
    <text evidence="8">The sequence shown here is derived from an EMBL/GenBank/DDBJ whole genome shotgun (WGS) entry which is preliminary data.</text>
</comment>
<dbReference type="OrthoDB" id="5417844at2759"/>
<feature type="transmembrane region" description="Helical" evidence="6">
    <location>
        <begin position="17"/>
        <end position="43"/>
    </location>
</feature>
<feature type="transmembrane region" description="Helical" evidence="6">
    <location>
        <begin position="133"/>
        <end position="152"/>
    </location>
</feature>
<keyword evidence="4 6" id="KW-0472">Membrane</keyword>
<keyword evidence="3 6" id="KW-1133">Transmembrane helix</keyword>
<dbReference type="PANTHER" id="PTHR33048">
    <property type="entry name" value="PTH11-LIKE INTEGRAL MEMBRANE PROTEIN (AFU_ORTHOLOGUE AFUA_5G11245)"/>
    <property type="match status" value="1"/>
</dbReference>